<dbReference type="Gene3D" id="1.10.760.10">
    <property type="entry name" value="Cytochrome c-like domain"/>
    <property type="match status" value="1"/>
</dbReference>
<sequence length="133" mass="13912">MKKIILSAVILATVAAACGGGEEKKAEGAGSETTTTEKKNDASANPDYQAGLALVGQYQCITCHKIDEKLTGPAYRDVANKYAGADDATITKLAQKVISGGSGVWGEVPMTPHPNVSEADAKTMVKYILLLKK</sequence>
<dbReference type="AlphaFoldDB" id="A0A1G6W5S3"/>
<evidence type="ECO:0000259" key="8">
    <source>
        <dbReference type="PROSITE" id="PS51007"/>
    </source>
</evidence>
<evidence type="ECO:0000256" key="7">
    <source>
        <dbReference type="SAM" id="MobiDB-lite"/>
    </source>
</evidence>
<dbReference type="EMBL" id="FMZO01000011">
    <property type="protein sequence ID" value="SDD61189.1"/>
    <property type="molecule type" value="Genomic_DNA"/>
</dbReference>
<dbReference type="STRING" id="1285928.SAMN04487894_11113"/>
<keyword evidence="4" id="KW-0249">Electron transport</keyword>
<accession>A0A1G6W5S3</accession>
<dbReference type="Proteomes" id="UP000198757">
    <property type="component" value="Unassembled WGS sequence"/>
</dbReference>
<dbReference type="InterPro" id="IPR009056">
    <property type="entry name" value="Cyt_c-like_dom"/>
</dbReference>
<evidence type="ECO:0000313" key="9">
    <source>
        <dbReference type="EMBL" id="SDD61189.1"/>
    </source>
</evidence>
<keyword evidence="3 6" id="KW-0479">Metal-binding</keyword>
<feature type="binding site" description="covalent" evidence="6">
    <location>
        <position position="64"/>
    </location>
    <ligand>
        <name>heme c</name>
        <dbReference type="ChEBI" id="CHEBI:61717"/>
    </ligand>
</feature>
<feature type="region of interest" description="Disordered" evidence="7">
    <location>
        <begin position="22"/>
        <end position="45"/>
    </location>
</feature>
<keyword evidence="1" id="KW-0813">Transport</keyword>
<evidence type="ECO:0000256" key="2">
    <source>
        <dbReference type="ARBA" id="ARBA00022617"/>
    </source>
</evidence>
<evidence type="ECO:0000313" key="10">
    <source>
        <dbReference type="Proteomes" id="UP000198757"/>
    </source>
</evidence>
<dbReference type="PRINTS" id="PR00606">
    <property type="entry name" value="CYTCHROMECID"/>
</dbReference>
<proteinExistence type="predicted"/>
<feature type="binding site" description="covalent" evidence="6">
    <location>
        <position position="110"/>
    </location>
    <ligand>
        <name>heme c</name>
        <dbReference type="ChEBI" id="CHEBI:61717"/>
    </ligand>
</feature>
<dbReference type="PROSITE" id="PS51257">
    <property type="entry name" value="PROKAR_LIPOPROTEIN"/>
    <property type="match status" value="1"/>
</dbReference>
<dbReference type="RefSeq" id="WP_090391577.1">
    <property type="nucleotide sequence ID" value="NZ_FMZO01000011.1"/>
</dbReference>
<keyword evidence="10" id="KW-1185">Reference proteome</keyword>
<dbReference type="GO" id="GO:0009055">
    <property type="term" value="F:electron transfer activity"/>
    <property type="evidence" value="ECO:0007669"/>
    <property type="project" value="InterPro"/>
</dbReference>
<gene>
    <name evidence="9" type="ORF">SAMN04487894_11113</name>
</gene>
<dbReference type="GO" id="GO:0020037">
    <property type="term" value="F:heme binding"/>
    <property type="evidence" value="ECO:0007669"/>
    <property type="project" value="InterPro"/>
</dbReference>
<dbReference type="GO" id="GO:0005506">
    <property type="term" value="F:iron ion binding"/>
    <property type="evidence" value="ECO:0007669"/>
    <property type="project" value="InterPro"/>
</dbReference>
<protein>
    <submittedName>
        <fullName evidence="9">Cytochrome c</fullName>
    </submittedName>
</protein>
<dbReference type="InterPro" id="IPR036909">
    <property type="entry name" value="Cyt_c-like_dom_sf"/>
</dbReference>
<dbReference type="Pfam" id="PF00034">
    <property type="entry name" value="Cytochrom_C"/>
    <property type="match status" value="1"/>
</dbReference>
<dbReference type="OrthoDB" id="9814063at2"/>
<reference evidence="10" key="1">
    <citation type="submission" date="2016-10" db="EMBL/GenBank/DDBJ databases">
        <authorList>
            <person name="Varghese N."/>
            <person name="Submissions S."/>
        </authorList>
    </citation>
    <scope>NUCLEOTIDE SEQUENCE [LARGE SCALE GENOMIC DNA]</scope>
    <source>
        <strain evidence="10">DSM 25811 / CCM 8410 / LMG 26954 / E90</strain>
    </source>
</reference>
<organism evidence="9 10">
    <name type="scientific">Niabella drilacis (strain DSM 25811 / CCM 8410 / CCUG 62505 / LMG 26954 / E90)</name>
    <dbReference type="NCBI Taxonomy" id="1285928"/>
    <lineage>
        <taxon>Bacteria</taxon>
        <taxon>Pseudomonadati</taxon>
        <taxon>Bacteroidota</taxon>
        <taxon>Chitinophagia</taxon>
        <taxon>Chitinophagales</taxon>
        <taxon>Chitinophagaceae</taxon>
        <taxon>Niabella</taxon>
    </lineage>
</organism>
<name>A0A1G6W5S3_NIADE</name>
<keyword evidence="5 6" id="KW-0408">Iron</keyword>
<dbReference type="InterPro" id="IPR002324">
    <property type="entry name" value="Cyt_c_ID"/>
</dbReference>
<feature type="binding site" description="covalent" evidence="6">
    <location>
        <position position="60"/>
    </location>
    <ligand>
        <name>heme c</name>
        <dbReference type="ChEBI" id="CHEBI:61717"/>
    </ligand>
</feature>
<evidence type="ECO:0000256" key="1">
    <source>
        <dbReference type="ARBA" id="ARBA00022448"/>
    </source>
</evidence>
<evidence type="ECO:0000256" key="4">
    <source>
        <dbReference type="ARBA" id="ARBA00022982"/>
    </source>
</evidence>
<evidence type="ECO:0000256" key="6">
    <source>
        <dbReference type="PIRSR" id="PIRSR602324-1"/>
    </source>
</evidence>
<comment type="PTM">
    <text evidence="6">Binds 1 heme c group covalently per subunit.</text>
</comment>
<evidence type="ECO:0000256" key="5">
    <source>
        <dbReference type="ARBA" id="ARBA00023004"/>
    </source>
</evidence>
<dbReference type="PROSITE" id="PS51007">
    <property type="entry name" value="CYTC"/>
    <property type="match status" value="1"/>
</dbReference>
<evidence type="ECO:0000256" key="3">
    <source>
        <dbReference type="ARBA" id="ARBA00022723"/>
    </source>
</evidence>
<feature type="domain" description="Cytochrome c" evidence="8">
    <location>
        <begin position="46"/>
        <end position="132"/>
    </location>
</feature>
<dbReference type="SUPFAM" id="SSF46626">
    <property type="entry name" value="Cytochrome c"/>
    <property type="match status" value="1"/>
</dbReference>
<keyword evidence="2 6" id="KW-0349">Heme</keyword>